<feature type="compositionally biased region" description="Basic and acidic residues" evidence="1">
    <location>
        <begin position="61"/>
        <end position="82"/>
    </location>
</feature>
<evidence type="ECO:0000313" key="3">
    <source>
        <dbReference type="Proteomes" id="UP001222325"/>
    </source>
</evidence>
<proteinExistence type="predicted"/>
<feature type="compositionally biased region" description="Low complexity" evidence="1">
    <location>
        <begin position="391"/>
        <end position="402"/>
    </location>
</feature>
<evidence type="ECO:0000256" key="1">
    <source>
        <dbReference type="SAM" id="MobiDB-lite"/>
    </source>
</evidence>
<feature type="compositionally biased region" description="Low complexity" evidence="1">
    <location>
        <begin position="142"/>
        <end position="151"/>
    </location>
</feature>
<dbReference type="Proteomes" id="UP001222325">
    <property type="component" value="Unassembled WGS sequence"/>
</dbReference>
<dbReference type="AlphaFoldDB" id="A0AAD6XY02"/>
<feature type="compositionally biased region" description="Basic and acidic residues" evidence="1">
    <location>
        <begin position="651"/>
        <end position="672"/>
    </location>
</feature>
<feature type="region of interest" description="Disordered" evidence="1">
    <location>
        <begin position="368"/>
        <end position="412"/>
    </location>
</feature>
<feature type="region of interest" description="Disordered" evidence="1">
    <location>
        <begin position="604"/>
        <end position="672"/>
    </location>
</feature>
<protein>
    <submittedName>
        <fullName evidence="2">Uncharacterized protein</fullName>
    </submittedName>
</protein>
<organism evidence="2 3">
    <name type="scientific">Mycena belliarum</name>
    <dbReference type="NCBI Taxonomy" id="1033014"/>
    <lineage>
        <taxon>Eukaryota</taxon>
        <taxon>Fungi</taxon>
        <taxon>Dikarya</taxon>
        <taxon>Basidiomycota</taxon>
        <taxon>Agaricomycotina</taxon>
        <taxon>Agaricomycetes</taxon>
        <taxon>Agaricomycetidae</taxon>
        <taxon>Agaricales</taxon>
        <taxon>Marasmiineae</taxon>
        <taxon>Mycenaceae</taxon>
        <taxon>Mycena</taxon>
    </lineage>
</organism>
<reference evidence="2" key="1">
    <citation type="submission" date="2023-03" db="EMBL/GenBank/DDBJ databases">
        <title>Massive genome expansion in bonnet fungi (Mycena s.s.) driven by repeated elements and novel gene families across ecological guilds.</title>
        <authorList>
            <consortium name="Lawrence Berkeley National Laboratory"/>
            <person name="Harder C.B."/>
            <person name="Miyauchi S."/>
            <person name="Viragh M."/>
            <person name="Kuo A."/>
            <person name="Thoen E."/>
            <person name="Andreopoulos B."/>
            <person name="Lu D."/>
            <person name="Skrede I."/>
            <person name="Drula E."/>
            <person name="Henrissat B."/>
            <person name="Morin E."/>
            <person name="Kohler A."/>
            <person name="Barry K."/>
            <person name="LaButti K."/>
            <person name="Morin E."/>
            <person name="Salamov A."/>
            <person name="Lipzen A."/>
            <person name="Mereny Z."/>
            <person name="Hegedus B."/>
            <person name="Baldrian P."/>
            <person name="Stursova M."/>
            <person name="Weitz H."/>
            <person name="Taylor A."/>
            <person name="Grigoriev I.V."/>
            <person name="Nagy L.G."/>
            <person name="Martin F."/>
            <person name="Kauserud H."/>
        </authorList>
    </citation>
    <scope>NUCLEOTIDE SEQUENCE</scope>
    <source>
        <strain evidence="2">CBHHK173m</strain>
    </source>
</reference>
<feature type="compositionally biased region" description="Basic and acidic residues" evidence="1">
    <location>
        <begin position="604"/>
        <end position="640"/>
    </location>
</feature>
<gene>
    <name evidence="2" type="ORF">B0H15DRAFT_943062</name>
</gene>
<keyword evidence="3" id="KW-1185">Reference proteome</keyword>
<sequence>MASAPDTTASPEQDTSHEAPARRKVGDRAYRPPKKAATVGPPPKTRAKAKGVQDGEAGDGAGREEDAGGGEETREANEEHGSEGGNGGEDSARPNQMPRAPDRPGELDFGNLDDDDEFGDDPATSPTPSHGLSPATEDREASPSPEFPSSPTQQRGRTVEKTPPARRTNSARIAARPQAPAKEVNAAASRSRTPARKGTPRAARGRPPGRTVSTPPAARKRAPTTTTPIVTPKPPPKKRARNEGAPAVGLDGAERAVDNAVPQARAGTRRRVSFSQLGPSPTPTTPGSPYNAHFPDLSPATSRRKLPPQRSPVEARMDDAWDSGPEDGLVTLTRAQLEKLVASGPAGRMHQLTGAKDAEHPVRATGCKWSRPTAASRATSWSVRGDAQRGVAVESEASAPSSRPGQRATAASRATSWVSYSTALRMPNAPSPKTRRVITLESGKELDPYNIAIPAHVVASLQGGLKMYFPLSDLTTANCTNDRERRPKRKQFFIAGLEFATEENERPSGSDDSISKADFIIAAERMVEAAAEHFRPSNLAAKFSTQLQKHFSHIRRQPDFDKNFWRWQMYHTAVIKRFVYKGDFNVGEFQRGIFENIRSQDYDRQVDSLKHQVQSRERDRSPPRYRDRDRSPQRQRDHSPQRYRPQQPQRESFRDSFRKEDRDGDSKEQKPKGKAAADYKCMYCAGRDGHDSRECTAKTGRWCVRHERNRMFIPPATFPDLRLCWSYNQNGSCAGCRYAHVCSLCGAGTKGEGGVAHSAQRCPTH</sequence>
<comment type="caution">
    <text evidence="2">The sequence shown here is derived from an EMBL/GenBank/DDBJ whole genome shotgun (WGS) entry which is preliminary data.</text>
</comment>
<feature type="compositionally biased region" description="Low complexity" evidence="1">
    <location>
        <begin position="200"/>
        <end position="230"/>
    </location>
</feature>
<feature type="compositionally biased region" description="Polar residues" evidence="1">
    <location>
        <begin position="1"/>
        <end position="13"/>
    </location>
</feature>
<evidence type="ECO:0000313" key="2">
    <source>
        <dbReference type="EMBL" id="KAJ7103668.1"/>
    </source>
</evidence>
<name>A0AAD6XY02_9AGAR</name>
<accession>A0AAD6XY02</accession>
<feature type="region of interest" description="Disordered" evidence="1">
    <location>
        <begin position="1"/>
        <end position="327"/>
    </location>
</feature>
<feature type="compositionally biased region" description="Acidic residues" evidence="1">
    <location>
        <begin position="111"/>
        <end position="120"/>
    </location>
</feature>
<dbReference type="EMBL" id="JARJCN010000002">
    <property type="protein sequence ID" value="KAJ7103668.1"/>
    <property type="molecule type" value="Genomic_DNA"/>
</dbReference>
<feature type="compositionally biased region" description="Basic and acidic residues" evidence="1">
    <location>
        <begin position="14"/>
        <end position="30"/>
    </location>
</feature>